<gene>
    <name evidence="2" type="ORF">BVG16_10930</name>
</gene>
<sequence length="51" mass="5740">MSVARNKDEQAKHQLPISKNEDVEFALEAADEDDLEALERAKAADARQENE</sequence>
<comment type="caution">
    <text evidence="2">The sequence shown here is derived from an EMBL/GenBank/DDBJ whole genome shotgun (WGS) entry which is preliminary data.</text>
</comment>
<dbReference type="Pfam" id="PF14151">
    <property type="entry name" value="YfhD"/>
    <property type="match status" value="1"/>
</dbReference>
<proteinExistence type="predicted"/>
<accession>A0A1T2XEY0</accession>
<protein>
    <recommendedName>
        <fullName evidence="4">YfhD family protein</fullName>
    </recommendedName>
</protein>
<dbReference type="AlphaFoldDB" id="A0A1T2XEY0"/>
<dbReference type="STRING" id="1324314.BVG16_10930"/>
<evidence type="ECO:0000313" key="2">
    <source>
        <dbReference type="EMBL" id="OPA78388.1"/>
    </source>
</evidence>
<evidence type="ECO:0008006" key="4">
    <source>
        <dbReference type="Google" id="ProtNLM"/>
    </source>
</evidence>
<evidence type="ECO:0000256" key="1">
    <source>
        <dbReference type="SAM" id="MobiDB-lite"/>
    </source>
</evidence>
<organism evidence="2 3">
    <name type="scientific">Paenibacillus selenitireducens</name>
    <dbReference type="NCBI Taxonomy" id="1324314"/>
    <lineage>
        <taxon>Bacteria</taxon>
        <taxon>Bacillati</taxon>
        <taxon>Bacillota</taxon>
        <taxon>Bacilli</taxon>
        <taxon>Bacillales</taxon>
        <taxon>Paenibacillaceae</taxon>
        <taxon>Paenibacillus</taxon>
    </lineage>
</organism>
<feature type="compositionally biased region" description="Basic and acidic residues" evidence="1">
    <location>
        <begin position="1"/>
        <end position="12"/>
    </location>
</feature>
<feature type="region of interest" description="Disordered" evidence="1">
    <location>
        <begin position="1"/>
        <end position="23"/>
    </location>
</feature>
<dbReference type="Proteomes" id="UP000190188">
    <property type="component" value="Unassembled WGS sequence"/>
</dbReference>
<reference evidence="2 3" key="1">
    <citation type="submission" date="2017-01" db="EMBL/GenBank/DDBJ databases">
        <title>Genome analysis of Paenibacillus selenitrireducens ES3-24.</title>
        <authorList>
            <person name="Xu D."/>
            <person name="Yao R."/>
            <person name="Zheng S."/>
        </authorList>
    </citation>
    <scope>NUCLEOTIDE SEQUENCE [LARGE SCALE GENOMIC DNA]</scope>
    <source>
        <strain evidence="2 3">ES3-24</strain>
    </source>
</reference>
<name>A0A1T2XEY0_9BACL</name>
<dbReference type="InterPro" id="IPR025435">
    <property type="entry name" value="YfhD-like"/>
</dbReference>
<evidence type="ECO:0000313" key="3">
    <source>
        <dbReference type="Proteomes" id="UP000190188"/>
    </source>
</evidence>
<dbReference type="EMBL" id="MSZX01000004">
    <property type="protein sequence ID" value="OPA78388.1"/>
    <property type="molecule type" value="Genomic_DNA"/>
</dbReference>
<keyword evidence="3" id="KW-1185">Reference proteome</keyword>